<name>A0A6N2AVD5_SOLCI</name>
<dbReference type="EMBL" id="RXGB01007234">
    <property type="protein sequence ID" value="TMW85669.1"/>
    <property type="molecule type" value="Genomic_DNA"/>
</dbReference>
<dbReference type="Pfam" id="PF05938">
    <property type="entry name" value="Self-incomp_S1"/>
    <property type="match status" value="1"/>
</dbReference>
<dbReference type="InterPro" id="IPR010264">
    <property type="entry name" value="Self-incomp_S1"/>
</dbReference>
<dbReference type="PROSITE" id="PS51257">
    <property type="entry name" value="PROKAR_LIPOPROTEIN"/>
    <property type="match status" value="1"/>
</dbReference>
<evidence type="ECO:0000256" key="5">
    <source>
        <dbReference type="ARBA" id="ARBA00022729"/>
    </source>
</evidence>
<evidence type="ECO:0000256" key="6">
    <source>
        <dbReference type="RuleBase" id="RU367044"/>
    </source>
</evidence>
<evidence type="ECO:0000313" key="7">
    <source>
        <dbReference type="EMBL" id="TMW85669.1"/>
    </source>
</evidence>
<feature type="chain" id="PRO_5027153514" description="S-protein homolog" evidence="6">
    <location>
        <begin position="27"/>
        <end position="145"/>
    </location>
</feature>
<dbReference type="GO" id="GO:0060320">
    <property type="term" value="P:rejection of self pollen"/>
    <property type="evidence" value="ECO:0007669"/>
    <property type="project" value="UniProtKB-KW"/>
</dbReference>
<dbReference type="GO" id="GO:0005576">
    <property type="term" value="C:extracellular region"/>
    <property type="evidence" value="ECO:0007669"/>
    <property type="project" value="UniProtKB-SubCell"/>
</dbReference>
<dbReference type="PANTHER" id="PTHR31232">
    <property type="match status" value="1"/>
</dbReference>
<proteinExistence type="inferred from homology"/>
<protein>
    <recommendedName>
        <fullName evidence="6">S-protein homolog</fullName>
    </recommendedName>
</protein>
<keyword evidence="4 6" id="KW-0964">Secreted</keyword>
<comment type="caution">
    <text evidence="7">The sequence shown here is derived from an EMBL/GenBank/DDBJ whole genome shotgun (WGS) entry which is preliminary data.</text>
</comment>
<keyword evidence="3 6" id="KW-0713">Self-incompatibility</keyword>
<evidence type="ECO:0000256" key="4">
    <source>
        <dbReference type="ARBA" id="ARBA00022525"/>
    </source>
</evidence>
<organism evidence="7">
    <name type="scientific">Solanum chilense</name>
    <name type="common">Tomato</name>
    <name type="synonym">Lycopersicon chilense</name>
    <dbReference type="NCBI Taxonomy" id="4083"/>
    <lineage>
        <taxon>Eukaryota</taxon>
        <taxon>Viridiplantae</taxon>
        <taxon>Streptophyta</taxon>
        <taxon>Embryophyta</taxon>
        <taxon>Tracheophyta</taxon>
        <taxon>Spermatophyta</taxon>
        <taxon>Magnoliopsida</taxon>
        <taxon>eudicotyledons</taxon>
        <taxon>Gunneridae</taxon>
        <taxon>Pentapetalae</taxon>
        <taxon>asterids</taxon>
        <taxon>lamiids</taxon>
        <taxon>Solanales</taxon>
        <taxon>Solanaceae</taxon>
        <taxon>Solanoideae</taxon>
        <taxon>Solaneae</taxon>
        <taxon>Solanum</taxon>
        <taxon>Solanum subgen. Lycopersicon</taxon>
    </lineage>
</organism>
<evidence type="ECO:0000256" key="1">
    <source>
        <dbReference type="ARBA" id="ARBA00004613"/>
    </source>
</evidence>
<reference evidence="7" key="1">
    <citation type="submission" date="2019-05" db="EMBL/GenBank/DDBJ databases">
        <title>The de novo reference genome and transcriptome assemblies of the wild tomato species Solanum chilense.</title>
        <authorList>
            <person name="Stam R."/>
            <person name="Nosenko T."/>
            <person name="Hoerger A.C."/>
            <person name="Stephan W."/>
            <person name="Seidel M.A."/>
            <person name="Kuhn J.M.M."/>
            <person name="Haberer G."/>
            <person name="Tellier A."/>
        </authorList>
    </citation>
    <scope>NUCLEOTIDE SEQUENCE</scope>
    <source>
        <tissue evidence="7">Mature leaves</tissue>
    </source>
</reference>
<keyword evidence="5 6" id="KW-0732">Signal</keyword>
<dbReference type="AlphaFoldDB" id="A0A6N2AVD5"/>
<comment type="similarity">
    <text evidence="2 6">Belongs to the plant self-incompatibility (S1) protein family.</text>
</comment>
<evidence type="ECO:0000256" key="2">
    <source>
        <dbReference type="ARBA" id="ARBA00005581"/>
    </source>
</evidence>
<sequence length="145" mass="17511">MGRCIILFIMLGLACYLMTLISIIQPDDYFEKIYNIHIINGFTNNSSVPLVVWCISSDNVDLGGRALQERDEFSWSVKSTFWKNTKFLCTMKFDNQRRSFQAFQRRRDIQRCYPTRECFWLVKEDGFYYSNDEIYWRKDFNWTLN</sequence>
<comment type="subcellular location">
    <subcellularLocation>
        <location evidence="1 6">Secreted</location>
    </subcellularLocation>
</comment>
<feature type="signal peptide" evidence="6">
    <location>
        <begin position="1"/>
        <end position="26"/>
    </location>
</feature>
<gene>
    <name evidence="7" type="ORF">EJD97_022735</name>
</gene>
<accession>A0A6N2AVD5</accession>
<evidence type="ECO:0000256" key="3">
    <source>
        <dbReference type="ARBA" id="ARBA00022471"/>
    </source>
</evidence>
<dbReference type="PANTHER" id="PTHR31232:SF8">
    <property type="entry name" value="S-PROTEIN HOMOLOG"/>
    <property type="match status" value="1"/>
</dbReference>